<dbReference type="Pfam" id="PF00528">
    <property type="entry name" value="BPD_transp_1"/>
    <property type="match status" value="1"/>
</dbReference>
<comment type="similarity">
    <text evidence="7">Belongs to the binding-protein-dependent transport system permease family.</text>
</comment>
<dbReference type="RefSeq" id="WP_028703898.1">
    <property type="nucleotide sequence ID" value="NZ_LR134473.1"/>
</dbReference>
<sequence>MYGLGILDDPALTEKLPQAFLETLSMVAWSGAATVVLGIPLGLALHTVSPVGLRPQPRLYRPASALVNVAISLPFVLLVTLALPLIRLAVGSASGWQATVIPLTVATFPFLARLVEISLRSVPRGTVEAGLLAGASPGQIALGIQLRESRSRLVADVTVAAISLISYSALVGVVGGGGLGYLAISYGYNRFQTEVMIVTLLVIIAFVQVVQILGTRFAARLDPAHGSGR</sequence>
<evidence type="ECO:0000256" key="5">
    <source>
        <dbReference type="ARBA" id="ARBA00022989"/>
    </source>
</evidence>
<dbReference type="Gene3D" id="1.10.3720.10">
    <property type="entry name" value="MetI-like"/>
    <property type="match status" value="1"/>
</dbReference>
<name>A0A448NW20_9ACTN</name>
<dbReference type="GO" id="GO:0005886">
    <property type="term" value="C:plasma membrane"/>
    <property type="evidence" value="ECO:0007669"/>
    <property type="project" value="UniProtKB-SubCell"/>
</dbReference>
<evidence type="ECO:0000256" key="2">
    <source>
        <dbReference type="ARBA" id="ARBA00022448"/>
    </source>
</evidence>
<dbReference type="SUPFAM" id="SSF161098">
    <property type="entry name" value="MetI-like"/>
    <property type="match status" value="1"/>
</dbReference>
<dbReference type="GO" id="GO:0048473">
    <property type="term" value="P:D-methionine transmembrane transport"/>
    <property type="evidence" value="ECO:0007669"/>
    <property type="project" value="TreeGrafter"/>
</dbReference>
<reference evidence="9 10" key="1">
    <citation type="submission" date="2018-12" db="EMBL/GenBank/DDBJ databases">
        <authorList>
            <consortium name="Pathogen Informatics"/>
        </authorList>
    </citation>
    <scope>NUCLEOTIDE SEQUENCE [LARGE SCALE GENOMIC DNA]</scope>
    <source>
        <strain evidence="9 10">NCTC13652</strain>
    </source>
</reference>
<evidence type="ECO:0000256" key="1">
    <source>
        <dbReference type="ARBA" id="ARBA00004651"/>
    </source>
</evidence>
<feature type="transmembrane region" description="Helical" evidence="7">
    <location>
        <begin position="66"/>
        <end position="90"/>
    </location>
</feature>
<dbReference type="STRING" id="1122997.GCA_000425285_02669"/>
<dbReference type="InterPro" id="IPR000515">
    <property type="entry name" value="MetI-like"/>
</dbReference>
<feature type="domain" description="ABC transmembrane type-1" evidence="8">
    <location>
        <begin position="20"/>
        <end position="214"/>
    </location>
</feature>
<protein>
    <submittedName>
        <fullName evidence="9">D-methionine transport system permease protein metI</fullName>
    </submittedName>
</protein>
<evidence type="ECO:0000256" key="3">
    <source>
        <dbReference type="ARBA" id="ARBA00022475"/>
    </source>
</evidence>
<keyword evidence="3" id="KW-1003">Cell membrane</keyword>
<keyword evidence="5 7" id="KW-1133">Transmembrane helix</keyword>
<keyword evidence="10" id="KW-1185">Reference proteome</keyword>
<dbReference type="PANTHER" id="PTHR30450">
    <property type="entry name" value="ABC TRANSPORTER PERMEASE"/>
    <property type="match status" value="1"/>
</dbReference>
<evidence type="ECO:0000313" key="10">
    <source>
        <dbReference type="Proteomes" id="UP000277858"/>
    </source>
</evidence>
<dbReference type="InterPro" id="IPR051322">
    <property type="entry name" value="AA_ABC_Transporter_Permease"/>
</dbReference>
<evidence type="ECO:0000256" key="7">
    <source>
        <dbReference type="RuleBase" id="RU363032"/>
    </source>
</evidence>
<feature type="transmembrane region" description="Helical" evidence="7">
    <location>
        <begin position="196"/>
        <end position="219"/>
    </location>
</feature>
<evidence type="ECO:0000256" key="4">
    <source>
        <dbReference type="ARBA" id="ARBA00022692"/>
    </source>
</evidence>
<organism evidence="9 10">
    <name type="scientific">Acidipropionibacterium jensenii</name>
    <dbReference type="NCBI Taxonomy" id="1749"/>
    <lineage>
        <taxon>Bacteria</taxon>
        <taxon>Bacillati</taxon>
        <taxon>Actinomycetota</taxon>
        <taxon>Actinomycetes</taxon>
        <taxon>Propionibacteriales</taxon>
        <taxon>Propionibacteriaceae</taxon>
        <taxon>Acidipropionibacterium</taxon>
    </lineage>
</organism>
<keyword evidence="4 7" id="KW-0812">Transmembrane</keyword>
<dbReference type="PANTHER" id="PTHR30450:SF1">
    <property type="entry name" value="D-METHIONINE TRANSPORT SYSTEM PERMEASE PROTEIN METI-RELATED"/>
    <property type="match status" value="1"/>
</dbReference>
<evidence type="ECO:0000259" key="8">
    <source>
        <dbReference type="PROSITE" id="PS50928"/>
    </source>
</evidence>
<dbReference type="PROSITE" id="PS50928">
    <property type="entry name" value="ABC_TM1"/>
    <property type="match status" value="1"/>
</dbReference>
<dbReference type="EMBL" id="LR134473">
    <property type="protein sequence ID" value="VEI02164.1"/>
    <property type="molecule type" value="Genomic_DNA"/>
</dbReference>
<dbReference type="CDD" id="cd06261">
    <property type="entry name" value="TM_PBP2"/>
    <property type="match status" value="1"/>
</dbReference>
<feature type="transmembrane region" description="Helical" evidence="7">
    <location>
        <begin position="26"/>
        <end position="45"/>
    </location>
</feature>
<proteinExistence type="inferred from homology"/>
<accession>A0A448NW20</accession>
<gene>
    <name evidence="9" type="primary">metI_2</name>
    <name evidence="9" type="ORF">NCTC13652_00330</name>
</gene>
<evidence type="ECO:0000256" key="6">
    <source>
        <dbReference type="ARBA" id="ARBA00023136"/>
    </source>
</evidence>
<comment type="subcellular location">
    <subcellularLocation>
        <location evidence="1 7">Cell membrane</location>
        <topology evidence="1 7">Multi-pass membrane protein</topology>
    </subcellularLocation>
</comment>
<feature type="transmembrane region" description="Helical" evidence="7">
    <location>
        <begin position="96"/>
        <end position="115"/>
    </location>
</feature>
<dbReference type="AlphaFoldDB" id="A0A448NW20"/>
<dbReference type="InterPro" id="IPR035906">
    <property type="entry name" value="MetI-like_sf"/>
</dbReference>
<feature type="transmembrane region" description="Helical" evidence="7">
    <location>
        <begin position="157"/>
        <end position="184"/>
    </location>
</feature>
<keyword evidence="6 7" id="KW-0472">Membrane</keyword>
<dbReference type="Proteomes" id="UP000277858">
    <property type="component" value="Chromosome"/>
</dbReference>
<evidence type="ECO:0000313" key="9">
    <source>
        <dbReference type="EMBL" id="VEI02164.1"/>
    </source>
</evidence>
<keyword evidence="2 7" id="KW-0813">Transport</keyword>